<evidence type="ECO:0000313" key="1">
    <source>
        <dbReference type="EMBL" id="ETM01013.1"/>
    </source>
</evidence>
<protein>
    <submittedName>
        <fullName evidence="1">Uncharacterized protein</fullName>
    </submittedName>
</protein>
<dbReference type="Proteomes" id="UP000054423">
    <property type="component" value="Unassembled WGS sequence"/>
</dbReference>
<dbReference type="Proteomes" id="UP000054532">
    <property type="component" value="Unassembled WGS sequence"/>
</dbReference>
<evidence type="ECO:0000313" key="2">
    <source>
        <dbReference type="EMBL" id="ETM54191.1"/>
    </source>
</evidence>
<dbReference type="AlphaFoldDB" id="W2LU93"/>
<dbReference type="EMBL" id="KI677832">
    <property type="protein sequence ID" value="ETM01013.1"/>
    <property type="molecule type" value="Genomic_DNA"/>
</dbReference>
<gene>
    <name evidence="2" type="ORF">L914_02438</name>
    <name evidence="1" type="ORF">L917_02342</name>
</gene>
<reference evidence="2" key="2">
    <citation type="submission" date="2013-11" db="EMBL/GenBank/DDBJ databases">
        <title>The Genome Sequence of Phytophthora parasitica IAC_01/95.</title>
        <authorList>
            <consortium name="The Broad Institute Genomics Platform"/>
            <person name="Russ C."/>
            <person name="Tyler B."/>
            <person name="Panabieres F."/>
            <person name="Shan W."/>
            <person name="Tripathy S."/>
            <person name="Grunwald N."/>
            <person name="Machado M."/>
            <person name="Johnson C.S."/>
            <person name="Arredondo F."/>
            <person name="Hong C."/>
            <person name="Coffey M."/>
            <person name="Young S.K."/>
            <person name="Zeng Q."/>
            <person name="Gargeya S."/>
            <person name="Fitzgerald M."/>
            <person name="Abouelleil A."/>
            <person name="Alvarado L."/>
            <person name="Chapman S.B."/>
            <person name="Gainer-Dewar J."/>
            <person name="Goldberg J."/>
            <person name="Griggs A."/>
            <person name="Gujja S."/>
            <person name="Hansen M."/>
            <person name="Howarth C."/>
            <person name="Imamovic A."/>
            <person name="Ireland A."/>
            <person name="Larimer J."/>
            <person name="McCowan C."/>
            <person name="Murphy C."/>
            <person name="Pearson M."/>
            <person name="Poon T.W."/>
            <person name="Priest M."/>
            <person name="Roberts A."/>
            <person name="Saif S."/>
            <person name="Shea T."/>
            <person name="Sykes S."/>
            <person name="Wortman J."/>
            <person name="Nusbaum C."/>
            <person name="Birren B."/>
        </authorList>
    </citation>
    <scope>NUCLEOTIDE SEQUENCE [LARGE SCALE GENOMIC DNA]</scope>
    <source>
        <strain evidence="2">IAC_01/95</strain>
    </source>
</reference>
<organism evidence="1">
    <name type="scientific">Phytophthora nicotianae</name>
    <name type="common">Potato buckeye rot agent</name>
    <name type="synonym">Phytophthora parasitica</name>
    <dbReference type="NCBI Taxonomy" id="4792"/>
    <lineage>
        <taxon>Eukaryota</taxon>
        <taxon>Sar</taxon>
        <taxon>Stramenopiles</taxon>
        <taxon>Oomycota</taxon>
        <taxon>Peronosporomycetes</taxon>
        <taxon>Peronosporales</taxon>
        <taxon>Peronosporaceae</taxon>
        <taxon>Phytophthora</taxon>
    </lineage>
</organism>
<name>W2LU93_PHYNI</name>
<accession>W2LU93</accession>
<sequence>MRTPHRRQTSMYVESGQGLAVHLDYKGGPGKSVLNLSRFGTDSDSGLLIAQ</sequence>
<proteinExistence type="predicted"/>
<reference evidence="1" key="1">
    <citation type="submission" date="2013-11" db="EMBL/GenBank/DDBJ databases">
        <title>The Genome Sequence of Phytophthora parasitica CHvinca01.</title>
        <authorList>
            <consortium name="The Broad Institute Genomics Platform"/>
            <person name="Russ C."/>
            <person name="Tyler B."/>
            <person name="Panabieres F."/>
            <person name="Shan W."/>
            <person name="Tripathy S."/>
            <person name="Grunwald N."/>
            <person name="Machado M."/>
            <person name="Johnson C.S."/>
            <person name="Arredondo F."/>
            <person name="Hong C."/>
            <person name="Coffey M."/>
            <person name="Young S.K."/>
            <person name="Zeng Q."/>
            <person name="Gargeya S."/>
            <person name="Fitzgerald M."/>
            <person name="Abouelleil A."/>
            <person name="Alvarado L."/>
            <person name="Chapman S.B."/>
            <person name="Gainer-Dewar J."/>
            <person name="Goldberg J."/>
            <person name="Griggs A."/>
            <person name="Gujja S."/>
            <person name="Hansen M."/>
            <person name="Howarth C."/>
            <person name="Imamovic A."/>
            <person name="Ireland A."/>
            <person name="Larimer J."/>
            <person name="McCowan C."/>
            <person name="Murphy C."/>
            <person name="Pearson M."/>
            <person name="Poon T.W."/>
            <person name="Priest M."/>
            <person name="Roberts A."/>
            <person name="Saif S."/>
            <person name="Shea T."/>
            <person name="Sykes S."/>
            <person name="Wortman J."/>
            <person name="Nusbaum C."/>
            <person name="Birren B."/>
        </authorList>
    </citation>
    <scope>NUCLEOTIDE SEQUENCE [LARGE SCALE GENOMIC DNA]</scope>
    <source>
        <strain evidence="1">CHvinca01</strain>
    </source>
</reference>
<dbReference type="EMBL" id="KI691078">
    <property type="protein sequence ID" value="ETM54191.1"/>
    <property type="molecule type" value="Genomic_DNA"/>
</dbReference>